<dbReference type="STRING" id="137246.A0A401SYK5"/>
<organism evidence="4 5">
    <name type="scientific">Chiloscyllium punctatum</name>
    <name type="common">Brownbanded bambooshark</name>
    <name type="synonym">Hemiscyllium punctatum</name>
    <dbReference type="NCBI Taxonomy" id="137246"/>
    <lineage>
        <taxon>Eukaryota</taxon>
        <taxon>Metazoa</taxon>
        <taxon>Chordata</taxon>
        <taxon>Craniata</taxon>
        <taxon>Vertebrata</taxon>
        <taxon>Chondrichthyes</taxon>
        <taxon>Elasmobranchii</taxon>
        <taxon>Galeomorphii</taxon>
        <taxon>Galeoidea</taxon>
        <taxon>Orectolobiformes</taxon>
        <taxon>Hemiscylliidae</taxon>
        <taxon>Chiloscyllium</taxon>
    </lineage>
</organism>
<protein>
    <recommendedName>
        <fullName evidence="3">Chemokine interleukin-8-like domain-containing protein</fullName>
    </recommendedName>
</protein>
<proteinExistence type="predicted"/>
<evidence type="ECO:0000256" key="2">
    <source>
        <dbReference type="SAM" id="SignalP"/>
    </source>
</evidence>
<dbReference type="EMBL" id="BEZZ01000707">
    <property type="protein sequence ID" value="GCC35475.1"/>
    <property type="molecule type" value="Genomic_DNA"/>
</dbReference>
<evidence type="ECO:0000259" key="3">
    <source>
        <dbReference type="Pfam" id="PF00048"/>
    </source>
</evidence>
<evidence type="ECO:0000313" key="5">
    <source>
        <dbReference type="Proteomes" id="UP000287033"/>
    </source>
</evidence>
<comment type="caution">
    <text evidence="4">The sequence shown here is derived from an EMBL/GenBank/DDBJ whole genome shotgun (WGS) entry which is preliminary data.</text>
</comment>
<dbReference type="Proteomes" id="UP000287033">
    <property type="component" value="Unassembled WGS sequence"/>
</dbReference>
<dbReference type="OrthoDB" id="8905061at2759"/>
<dbReference type="InterPro" id="IPR001811">
    <property type="entry name" value="Chemokine_IL8-like_dom"/>
</dbReference>
<dbReference type="GO" id="GO:0006955">
    <property type="term" value="P:immune response"/>
    <property type="evidence" value="ECO:0007669"/>
    <property type="project" value="InterPro"/>
</dbReference>
<dbReference type="SUPFAM" id="SSF54117">
    <property type="entry name" value="Interleukin 8-like chemokines"/>
    <property type="match status" value="1"/>
</dbReference>
<gene>
    <name evidence="4" type="ORF">chiPu_0013960</name>
</gene>
<evidence type="ECO:0000256" key="1">
    <source>
        <dbReference type="ARBA" id="ARBA00022514"/>
    </source>
</evidence>
<dbReference type="Pfam" id="PF00048">
    <property type="entry name" value="IL8"/>
    <property type="match status" value="1"/>
</dbReference>
<feature type="domain" description="Chemokine interleukin-8-like" evidence="3">
    <location>
        <begin position="30"/>
        <end position="87"/>
    </location>
</feature>
<accession>A0A401SYK5</accession>
<reference evidence="4 5" key="1">
    <citation type="journal article" date="2018" name="Nat. Ecol. Evol.">
        <title>Shark genomes provide insights into elasmobranch evolution and the origin of vertebrates.</title>
        <authorList>
            <person name="Hara Y"/>
            <person name="Yamaguchi K"/>
            <person name="Onimaru K"/>
            <person name="Kadota M"/>
            <person name="Koyanagi M"/>
            <person name="Keeley SD"/>
            <person name="Tatsumi K"/>
            <person name="Tanaka K"/>
            <person name="Motone F"/>
            <person name="Kageyama Y"/>
            <person name="Nozu R"/>
            <person name="Adachi N"/>
            <person name="Nishimura O"/>
            <person name="Nakagawa R"/>
            <person name="Tanegashima C"/>
            <person name="Kiyatake I"/>
            <person name="Matsumoto R"/>
            <person name="Murakumo K"/>
            <person name="Nishida K"/>
            <person name="Terakita A"/>
            <person name="Kuratani S"/>
            <person name="Sato K"/>
            <person name="Hyodo S Kuraku.S."/>
        </authorList>
    </citation>
    <scope>NUCLEOTIDE SEQUENCE [LARGE SCALE GENOMIC DNA]</scope>
</reference>
<dbReference type="Gene3D" id="2.40.50.40">
    <property type="match status" value="1"/>
</dbReference>
<keyword evidence="1" id="KW-0202">Cytokine</keyword>
<keyword evidence="5" id="KW-1185">Reference proteome</keyword>
<sequence length="96" mass="11012">MELKLVVLLLISITALLHTAAAMPSNQVVNCCTRVSNKVNTKMLKRVKSFQMQHDRFCAIKAVLLQIAHHTVCIDPNNAHLQRWMKKHQNKKQNNI</sequence>
<feature type="chain" id="PRO_5019212448" description="Chemokine interleukin-8-like domain-containing protein" evidence="2">
    <location>
        <begin position="23"/>
        <end position="96"/>
    </location>
</feature>
<keyword evidence="2" id="KW-0732">Signal</keyword>
<name>A0A401SYK5_CHIPU</name>
<dbReference type="GO" id="GO:0005615">
    <property type="term" value="C:extracellular space"/>
    <property type="evidence" value="ECO:0007669"/>
    <property type="project" value="UniProtKB-KW"/>
</dbReference>
<dbReference type="GO" id="GO:0008009">
    <property type="term" value="F:chemokine activity"/>
    <property type="evidence" value="ECO:0007669"/>
    <property type="project" value="InterPro"/>
</dbReference>
<dbReference type="OMA" id="PISCCTR"/>
<dbReference type="InterPro" id="IPR036048">
    <property type="entry name" value="Interleukin_8-like_sf"/>
</dbReference>
<evidence type="ECO:0000313" key="4">
    <source>
        <dbReference type="EMBL" id="GCC35475.1"/>
    </source>
</evidence>
<feature type="signal peptide" evidence="2">
    <location>
        <begin position="1"/>
        <end position="22"/>
    </location>
</feature>
<dbReference type="AlphaFoldDB" id="A0A401SYK5"/>